<organism evidence="2 3">
    <name type="scientific">Kutzneria chonburiensis</name>
    <dbReference type="NCBI Taxonomy" id="1483604"/>
    <lineage>
        <taxon>Bacteria</taxon>
        <taxon>Bacillati</taxon>
        <taxon>Actinomycetota</taxon>
        <taxon>Actinomycetes</taxon>
        <taxon>Pseudonocardiales</taxon>
        <taxon>Pseudonocardiaceae</taxon>
        <taxon>Kutzneria</taxon>
    </lineage>
</organism>
<evidence type="ECO:0000313" key="2">
    <source>
        <dbReference type="EMBL" id="MFC0540262.1"/>
    </source>
</evidence>
<name>A0ABV6MJA9_9PSEU</name>
<dbReference type="Pfam" id="PF00931">
    <property type="entry name" value="NB-ARC"/>
    <property type="match status" value="1"/>
</dbReference>
<dbReference type="InterPro" id="IPR002182">
    <property type="entry name" value="NB-ARC"/>
</dbReference>
<evidence type="ECO:0000259" key="1">
    <source>
        <dbReference type="SMART" id="SM00382"/>
    </source>
</evidence>
<dbReference type="RefSeq" id="WP_273939035.1">
    <property type="nucleotide sequence ID" value="NZ_CP097263.1"/>
</dbReference>
<sequence>MGTRHVDDSTNNDFGGRAQFVVQARDVGSITYTEPELPKVSPRLVPAPVEWFTNRGGELELLRDVVRRAGEPRLRPSVVGLHGVPGVGKTELARRVAAMVKDDFPDGALYASFAADESPSDAAERFLTALGVPPARVPAGFQPRADLLRSLTAERRLVFVFDDVTDAAQVTSLLPNSPASLVLALAVRADALTELHLDGAVDMPLRPLSPAHAVEMLGAMCQDDRVAADPAAADELVQICGHLPMALRAAAGWLRTNRRWSVRRLVDHLDRADRSPVDAVFDLVYESLDDDARRLYRLLGVIVGGHFGPEVLAAMADRPLDDVRDALDELGRAGLIEDRGDGVFGLHRRLRVHALSLADEHDSPGDRRAALRRAAEWWLVGASVADIAATDAQRLRIVPPDDGIIALAASVSKPAALAWLNRELTNLLAVMNAAADQKWHDLVCRLFEAMWPLLDARHPLAIWVRAGKLAVTSAQVSENAPAEVRSRCLLAKAYQELRRFSDAHAELDRARALAPSCGDRLVASTADFTGNVLLRESRFDEALASFRVALHINEQLGLPRAIALQSMLVGRALTGLGRHEDALAAFDRSRSILADGTARSLLPKLHLSTAKTLSAMGNLAAAEQMLLAAVDSAGATVPGAEALAELSTLAARRGDADAELGYRRRAVELYDSMGVSPRTAAFLAGLPEG</sequence>
<evidence type="ECO:0000313" key="3">
    <source>
        <dbReference type="Proteomes" id="UP001589810"/>
    </source>
</evidence>
<keyword evidence="3" id="KW-1185">Reference proteome</keyword>
<comment type="caution">
    <text evidence="2">The sequence shown here is derived from an EMBL/GenBank/DDBJ whole genome shotgun (WGS) entry which is preliminary data.</text>
</comment>
<feature type="domain" description="AAA+ ATPase" evidence="1">
    <location>
        <begin position="75"/>
        <end position="208"/>
    </location>
</feature>
<dbReference type="PANTHER" id="PTHR47691:SF3">
    <property type="entry name" value="HTH-TYPE TRANSCRIPTIONAL REGULATOR RV0890C-RELATED"/>
    <property type="match status" value="1"/>
</dbReference>
<dbReference type="PRINTS" id="PR00364">
    <property type="entry name" value="DISEASERSIST"/>
</dbReference>
<dbReference type="PANTHER" id="PTHR47691">
    <property type="entry name" value="REGULATOR-RELATED"/>
    <property type="match status" value="1"/>
</dbReference>
<dbReference type="InterPro" id="IPR003593">
    <property type="entry name" value="AAA+_ATPase"/>
</dbReference>
<dbReference type="Gene3D" id="3.40.50.300">
    <property type="entry name" value="P-loop containing nucleotide triphosphate hydrolases"/>
    <property type="match status" value="1"/>
</dbReference>
<dbReference type="InterPro" id="IPR011990">
    <property type="entry name" value="TPR-like_helical_dom_sf"/>
</dbReference>
<dbReference type="SMART" id="SM00382">
    <property type="entry name" value="AAA"/>
    <property type="match status" value="1"/>
</dbReference>
<proteinExistence type="predicted"/>
<accession>A0ABV6MJA9</accession>
<dbReference type="InterPro" id="IPR027417">
    <property type="entry name" value="P-loop_NTPase"/>
</dbReference>
<protein>
    <submittedName>
        <fullName evidence="2">NB-ARC domain-containing protein</fullName>
    </submittedName>
</protein>
<dbReference type="EMBL" id="JBHLUD010000001">
    <property type="protein sequence ID" value="MFC0540262.1"/>
    <property type="molecule type" value="Genomic_DNA"/>
</dbReference>
<dbReference type="Proteomes" id="UP001589810">
    <property type="component" value="Unassembled WGS sequence"/>
</dbReference>
<reference evidence="2 3" key="1">
    <citation type="submission" date="2024-09" db="EMBL/GenBank/DDBJ databases">
        <authorList>
            <person name="Sun Q."/>
            <person name="Mori K."/>
        </authorList>
    </citation>
    <scope>NUCLEOTIDE SEQUENCE [LARGE SCALE GENOMIC DNA]</scope>
    <source>
        <strain evidence="2 3">TBRC 1432</strain>
    </source>
</reference>
<dbReference type="SUPFAM" id="SSF48452">
    <property type="entry name" value="TPR-like"/>
    <property type="match status" value="1"/>
</dbReference>
<dbReference type="Gene3D" id="1.25.40.10">
    <property type="entry name" value="Tetratricopeptide repeat domain"/>
    <property type="match status" value="1"/>
</dbReference>
<gene>
    <name evidence="2" type="ORF">ACFFH7_02160</name>
</gene>
<dbReference type="SUPFAM" id="SSF52540">
    <property type="entry name" value="P-loop containing nucleoside triphosphate hydrolases"/>
    <property type="match status" value="1"/>
</dbReference>